<proteinExistence type="predicted"/>
<dbReference type="InterPro" id="IPR029058">
    <property type="entry name" value="AB_hydrolase_fold"/>
</dbReference>
<reference evidence="1" key="1">
    <citation type="submission" date="2020-01" db="EMBL/GenBank/DDBJ databases">
        <authorList>
            <person name="Meier V. D."/>
            <person name="Meier V D."/>
        </authorList>
    </citation>
    <scope>NUCLEOTIDE SEQUENCE</scope>
    <source>
        <strain evidence="1">HLG_WM_MAG_12</strain>
    </source>
</reference>
<dbReference type="SUPFAM" id="SSF53474">
    <property type="entry name" value="alpha/beta-Hydrolases"/>
    <property type="match status" value="1"/>
</dbReference>
<name>A0A6S6SXR3_9BACT</name>
<gene>
    <name evidence="1" type="ORF">HELGO_WM9053</name>
</gene>
<dbReference type="EMBL" id="CACVAW010000067">
    <property type="protein sequence ID" value="CAA6815500.1"/>
    <property type="molecule type" value="Genomic_DNA"/>
</dbReference>
<sequence>MMKYFSGFALENEKKLFSSYLDNNEFSVAGFSYGAIKAFEFAYSSTSRLDKLILISPAFFETKQQRYKTLQLQAYKQNKDLYIKSFLKNITKPNDFDMQKFLSDDNDISQLEKLLTYKWDKQKLRELIDKGTQIEVYLGSADKIIDHQNAYNMFKKYATVYYIKDASHTLI</sequence>
<protein>
    <recommendedName>
        <fullName evidence="2">Alpha/beta hydrolase</fullName>
    </recommendedName>
</protein>
<dbReference type="AlphaFoldDB" id="A0A6S6SXR3"/>
<dbReference type="NCBIfam" id="NF033854">
    <property type="entry name" value="esterase_BioV"/>
    <property type="match status" value="1"/>
</dbReference>
<evidence type="ECO:0000313" key="1">
    <source>
        <dbReference type="EMBL" id="CAA6815500.1"/>
    </source>
</evidence>
<accession>A0A6S6SXR3</accession>
<dbReference type="Gene3D" id="3.40.50.1820">
    <property type="entry name" value="alpha/beta hydrolase"/>
    <property type="match status" value="1"/>
</dbReference>
<evidence type="ECO:0008006" key="2">
    <source>
        <dbReference type="Google" id="ProtNLM"/>
    </source>
</evidence>
<organism evidence="1">
    <name type="scientific">uncultured Campylobacterales bacterium</name>
    <dbReference type="NCBI Taxonomy" id="352960"/>
    <lineage>
        <taxon>Bacteria</taxon>
        <taxon>Pseudomonadati</taxon>
        <taxon>Campylobacterota</taxon>
        <taxon>Epsilonproteobacteria</taxon>
        <taxon>Campylobacterales</taxon>
        <taxon>environmental samples</taxon>
    </lineage>
</organism>